<name>A0A328U1Z3_9BACL</name>
<protein>
    <submittedName>
        <fullName evidence="2">DUF962 domain-containing protein</fullName>
    </submittedName>
</protein>
<keyword evidence="1" id="KW-0472">Membrane</keyword>
<evidence type="ECO:0000313" key="2">
    <source>
        <dbReference type="EMBL" id="RAP76818.1"/>
    </source>
</evidence>
<sequence>MTQQPTTKTFQSYEEFWPFYLSQHSKATTRAWHFVGTTCVILCVLASFLLKWWIFLLAPVIAYGLAWFSHFFIEGNKPATFGHPAWSLRADFRMYGYMLAGKLGRELNKYGLTEK</sequence>
<feature type="transmembrane region" description="Helical" evidence="1">
    <location>
        <begin position="56"/>
        <end position="73"/>
    </location>
</feature>
<accession>A0A328U1Z3</accession>
<keyword evidence="1" id="KW-1133">Transmembrane helix</keyword>
<evidence type="ECO:0000256" key="1">
    <source>
        <dbReference type="SAM" id="Phobius"/>
    </source>
</evidence>
<reference evidence="2 3" key="1">
    <citation type="submission" date="2018-06" db="EMBL/GenBank/DDBJ databases">
        <title>Paenibacillus montanisoli sp. nov., isolated from mountain area soil.</title>
        <authorList>
            <person name="Wu M."/>
        </authorList>
    </citation>
    <scope>NUCLEOTIDE SEQUENCE [LARGE SCALE GENOMIC DNA]</scope>
    <source>
        <strain evidence="2 3">RA17</strain>
    </source>
</reference>
<dbReference type="PANTHER" id="PTHR34205">
    <property type="entry name" value="TRANSMEMBRANE PROTEIN"/>
    <property type="match status" value="1"/>
</dbReference>
<dbReference type="OrthoDB" id="7356072at2"/>
<keyword evidence="3" id="KW-1185">Reference proteome</keyword>
<organism evidence="2 3">
    <name type="scientific">Paenibacillus montanisoli</name>
    <dbReference type="NCBI Taxonomy" id="2081970"/>
    <lineage>
        <taxon>Bacteria</taxon>
        <taxon>Bacillati</taxon>
        <taxon>Bacillota</taxon>
        <taxon>Bacilli</taxon>
        <taxon>Bacillales</taxon>
        <taxon>Paenibacillaceae</taxon>
        <taxon>Paenibacillus</taxon>
    </lineage>
</organism>
<proteinExistence type="predicted"/>
<comment type="caution">
    <text evidence="2">The sequence shown here is derived from an EMBL/GenBank/DDBJ whole genome shotgun (WGS) entry which is preliminary data.</text>
</comment>
<dbReference type="EMBL" id="QLUW01000002">
    <property type="protein sequence ID" value="RAP76818.1"/>
    <property type="molecule type" value="Genomic_DNA"/>
</dbReference>
<feature type="transmembrane region" description="Helical" evidence="1">
    <location>
        <begin position="31"/>
        <end position="50"/>
    </location>
</feature>
<gene>
    <name evidence="2" type="ORF">DL346_15900</name>
</gene>
<keyword evidence="1" id="KW-0812">Transmembrane</keyword>
<evidence type="ECO:0000313" key="3">
    <source>
        <dbReference type="Proteomes" id="UP000249260"/>
    </source>
</evidence>
<dbReference type="RefSeq" id="WP_112883032.1">
    <property type="nucleotide sequence ID" value="NZ_QLUW01000002.1"/>
</dbReference>
<dbReference type="Pfam" id="PF06127">
    <property type="entry name" value="Mpo1-like"/>
    <property type="match status" value="1"/>
</dbReference>
<dbReference type="AlphaFoldDB" id="A0A328U1Z3"/>
<dbReference type="InterPro" id="IPR009305">
    <property type="entry name" value="Mpo1-like"/>
</dbReference>
<dbReference type="PANTHER" id="PTHR34205:SF2">
    <property type="entry name" value="DUF962 DOMAIN-CONTAINING PROTEIN"/>
    <property type="match status" value="1"/>
</dbReference>
<dbReference type="Proteomes" id="UP000249260">
    <property type="component" value="Unassembled WGS sequence"/>
</dbReference>